<dbReference type="InterPro" id="IPR001715">
    <property type="entry name" value="CH_dom"/>
</dbReference>
<evidence type="ECO:0000256" key="3">
    <source>
        <dbReference type="ARBA" id="ARBA00022741"/>
    </source>
</evidence>
<dbReference type="PROSITE" id="PS00107">
    <property type="entry name" value="PROTEIN_KINASE_ATP"/>
    <property type="match status" value="1"/>
</dbReference>
<evidence type="ECO:0000256" key="5">
    <source>
        <dbReference type="ARBA" id="ARBA00022833"/>
    </source>
</evidence>
<dbReference type="InterPro" id="IPR011009">
    <property type="entry name" value="Kinase-like_dom_sf"/>
</dbReference>
<keyword evidence="13" id="KW-1185">Reference proteome</keyword>
<dbReference type="Proteomes" id="UP001479436">
    <property type="component" value="Unassembled WGS sequence"/>
</dbReference>
<dbReference type="Gene3D" id="3.30.60.20">
    <property type="match status" value="1"/>
</dbReference>
<evidence type="ECO:0000313" key="13">
    <source>
        <dbReference type="Proteomes" id="UP001479436"/>
    </source>
</evidence>
<evidence type="ECO:0000259" key="11">
    <source>
        <dbReference type="PROSITE" id="PS50081"/>
    </source>
</evidence>
<dbReference type="SMART" id="SM00220">
    <property type="entry name" value="S_TKc"/>
    <property type="match status" value="1"/>
</dbReference>
<dbReference type="Gene3D" id="1.10.418.10">
    <property type="entry name" value="Calponin-like domain"/>
    <property type="match status" value="1"/>
</dbReference>
<dbReference type="PROSITE" id="PS50021">
    <property type="entry name" value="CH"/>
    <property type="match status" value="1"/>
</dbReference>
<dbReference type="InterPro" id="IPR003096">
    <property type="entry name" value="SM22_calponin"/>
</dbReference>
<evidence type="ECO:0000256" key="8">
    <source>
        <dbReference type="SAM" id="MobiDB-lite"/>
    </source>
</evidence>
<keyword evidence="5" id="KW-0862">Zinc</keyword>
<dbReference type="PRINTS" id="PR00109">
    <property type="entry name" value="TYRKINASE"/>
</dbReference>
<name>A0ABR2W0V2_9FUNG</name>
<dbReference type="EC" id="2.7.11.1" evidence="12"/>
<keyword evidence="1 12" id="KW-0808">Transferase</keyword>
<organism evidence="12 13">
    <name type="scientific">Basidiobolus ranarum</name>
    <dbReference type="NCBI Taxonomy" id="34480"/>
    <lineage>
        <taxon>Eukaryota</taxon>
        <taxon>Fungi</taxon>
        <taxon>Fungi incertae sedis</taxon>
        <taxon>Zoopagomycota</taxon>
        <taxon>Entomophthoromycotina</taxon>
        <taxon>Basidiobolomycetes</taxon>
        <taxon>Basidiobolales</taxon>
        <taxon>Basidiobolaceae</taxon>
        <taxon>Basidiobolus</taxon>
    </lineage>
</organism>
<evidence type="ECO:0000256" key="2">
    <source>
        <dbReference type="ARBA" id="ARBA00022723"/>
    </source>
</evidence>
<dbReference type="PANTHER" id="PTHR48016">
    <property type="entry name" value="MAP KINASE KINASE KINASE SSK2-RELATED-RELATED"/>
    <property type="match status" value="1"/>
</dbReference>
<dbReference type="SUPFAM" id="SSF56112">
    <property type="entry name" value="Protein kinase-like (PK-like)"/>
    <property type="match status" value="1"/>
</dbReference>
<dbReference type="InterPro" id="IPR017441">
    <property type="entry name" value="Protein_kinase_ATP_BS"/>
</dbReference>
<sequence length="870" mass="98033">MTSLGSSNNNRFSSLDTKKSQEVVDKARAEQQLKNQLAAQHFLETVLGYPFPEVELYQSLRDGVLLCKMLNKLKPGAIPQISTKKMPFFQMQNISHFLEACSKLGLQKFDLFETVDLYEKKNMSRVIFTILTIERIIAGVPLSRRAQSYNELIHPNGNLKVNADDLPNPLPVPQKDVAVMYDEKLQSSPKKESFESYSSSISNESECISRQLSPTQTNITLRKKKHAFLVTDSQPSTIEKPARKSHKRASSTQHIQDQYLSDTFESASVSSTMISPDSSPNQLSQSHLLSDSFDDSTISGLSDDISPTKSIRSRYLSEKLEEKSPEMLFEKVSPTKLVRPRCLSENFEEGGLRKYSPRKSPTKTIRSRCLSERKHEDFDAEEYISNALRRSDSNQGGRTATVKERLEVFSEVSQIISQYQMGNRIGKGQFGTVYKALNLENGQMVAVKRMKIADHKEHIDSLMNEVDLLKSLSHPQIVTYEGSIRTDDSLYIVIEYVENGSMLKTLKDFGGRFPEKLVRKYALKILEGLMYLHDQEVVHCDLKAANILSTKSGNIKLSDFGVSLNLKLLESNLTNVSANPTVAGTPNWMAPEIIELQGASTASDIWSLGCTIIELLTGKPPYYDLMPLTALFRIVEDDCPPLPDNISNKLRTFLLQCFQKDPKKRPTARDLYHHQWLVEDRVVHELRKNGSIRSIEKIAVHVEGSPFHRSLPSPSGRMDNIISHDRTKSDTDAMGNPPRFHRFVKCSFNKAVVECRICQEFVKKRAFFCDDCGLVCHVECANSNPLVCEPRTPSNTPIHSLTSSNSRRIHSTGLVRHNNRTPTGAPDDGIYENGSSISSSGSNYQDNRFSRFRARGLMKSKRPPQDCCVS</sequence>
<evidence type="ECO:0000256" key="7">
    <source>
        <dbReference type="PROSITE-ProRule" id="PRU10141"/>
    </source>
</evidence>
<evidence type="ECO:0000256" key="6">
    <source>
        <dbReference type="ARBA" id="ARBA00022840"/>
    </source>
</evidence>
<feature type="binding site" evidence="7">
    <location>
        <position position="448"/>
    </location>
    <ligand>
        <name>ATP</name>
        <dbReference type="ChEBI" id="CHEBI:30616"/>
    </ligand>
</feature>
<feature type="domain" description="Phorbol-ester/DAG-type" evidence="11">
    <location>
        <begin position="740"/>
        <end position="788"/>
    </location>
</feature>
<evidence type="ECO:0000256" key="4">
    <source>
        <dbReference type="ARBA" id="ARBA00022777"/>
    </source>
</evidence>
<protein>
    <submittedName>
        <fullName evidence="12">Protein kinase of the Mitotic Exit Network</fullName>
        <ecNumber evidence="12">2.7.11.1</ecNumber>
    </submittedName>
</protein>
<feature type="region of interest" description="Disordered" evidence="8">
    <location>
        <begin position="798"/>
        <end position="844"/>
    </location>
</feature>
<evidence type="ECO:0000256" key="1">
    <source>
        <dbReference type="ARBA" id="ARBA00022679"/>
    </source>
</evidence>
<dbReference type="GO" id="GO:0004674">
    <property type="term" value="F:protein serine/threonine kinase activity"/>
    <property type="evidence" value="ECO:0007669"/>
    <property type="project" value="UniProtKB-EC"/>
</dbReference>
<dbReference type="PANTHER" id="PTHR48016:SF4">
    <property type="entry name" value="PROTEIN KINASE DOMAIN-CONTAINING PROTEIN"/>
    <property type="match status" value="1"/>
</dbReference>
<dbReference type="InterPro" id="IPR036872">
    <property type="entry name" value="CH_dom_sf"/>
</dbReference>
<dbReference type="InterPro" id="IPR000719">
    <property type="entry name" value="Prot_kinase_dom"/>
</dbReference>
<dbReference type="InterPro" id="IPR001245">
    <property type="entry name" value="Ser-Thr/Tyr_kinase_cat_dom"/>
</dbReference>
<dbReference type="SMART" id="SM00033">
    <property type="entry name" value="CH"/>
    <property type="match status" value="1"/>
</dbReference>
<dbReference type="SUPFAM" id="SSF47576">
    <property type="entry name" value="Calponin-homology domain, CH-domain"/>
    <property type="match status" value="1"/>
</dbReference>
<dbReference type="SUPFAM" id="SSF57889">
    <property type="entry name" value="Cysteine-rich domain"/>
    <property type="match status" value="1"/>
</dbReference>
<evidence type="ECO:0000259" key="9">
    <source>
        <dbReference type="PROSITE" id="PS50011"/>
    </source>
</evidence>
<feature type="domain" description="Calponin-homology (CH)" evidence="10">
    <location>
        <begin position="31"/>
        <end position="137"/>
    </location>
</feature>
<keyword evidence="4 12" id="KW-0418">Kinase</keyword>
<keyword evidence="3 7" id="KW-0547">Nucleotide-binding</keyword>
<dbReference type="PRINTS" id="PR00888">
    <property type="entry name" value="SM22CALPONIN"/>
</dbReference>
<accession>A0ABR2W0V2</accession>
<comment type="caution">
    <text evidence="12">The sequence shown here is derived from an EMBL/GenBank/DDBJ whole genome shotgun (WGS) entry which is preliminary data.</text>
</comment>
<dbReference type="CDD" id="cd00029">
    <property type="entry name" value="C1"/>
    <property type="match status" value="1"/>
</dbReference>
<gene>
    <name evidence="12" type="primary">CDC15_5</name>
    <name evidence="12" type="ORF">K7432_007247</name>
</gene>
<dbReference type="PROSITE" id="PS00479">
    <property type="entry name" value="ZF_DAG_PE_1"/>
    <property type="match status" value="1"/>
</dbReference>
<keyword evidence="6 7" id="KW-0067">ATP-binding</keyword>
<evidence type="ECO:0000259" key="10">
    <source>
        <dbReference type="PROSITE" id="PS50021"/>
    </source>
</evidence>
<dbReference type="Pfam" id="PF00069">
    <property type="entry name" value="Pkinase"/>
    <property type="match status" value="1"/>
</dbReference>
<dbReference type="PROSITE" id="PS50081">
    <property type="entry name" value="ZF_DAG_PE_2"/>
    <property type="match status" value="1"/>
</dbReference>
<dbReference type="Gene3D" id="1.10.510.10">
    <property type="entry name" value="Transferase(Phosphotransferase) domain 1"/>
    <property type="match status" value="1"/>
</dbReference>
<dbReference type="Pfam" id="PF00307">
    <property type="entry name" value="CH"/>
    <property type="match status" value="1"/>
</dbReference>
<dbReference type="InterPro" id="IPR050538">
    <property type="entry name" value="MAP_kinase_kinase_kinase"/>
</dbReference>
<reference evidence="12 13" key="1">
    <citation type="submission" date="2023-04" db="EMBL/GenBank/DDBJ databases">
        <title>Genome of Basidiobolus ranarum AG-B5.</title>
        <authorList>
            <person name="Stajich J.E."/>
            <person name="Carter-House D."/>
            <person name="Gryganskyi A."/>
        </authorList>
    </citation>
    <scope>NUCLEOTIDE SEQUENCE [LARGE SCALE GENOMIC DNA]</scope>
    <source>
        <strain evidence="12 13">AG-B5</strain>
    </source>
</reference>
<dbReference type="PROSITE" id="PS50011">
    <property type="entry name" value="PROTEIN_KINASE_DOM"/>
    <property type="match status" value="1"/>
</dbReference>
<dbReference type="InterPro" id="IPR002219">
    <property type="entry name" value="PKC_DAG/PE"/>
</dbReference>
<keyword evidence="2" id="KW-0479">Metal-binding</keyword>
<evidence type="ECO:0000313" key="12">
    <source>
        <dbReference type="EMBL" id="KAK9712272.1"/>
    </source>
</evidence>
<dbReference type="InterPro" id="IPR046349">
    <property type="entry name" value="C1-like_sf"/>
</dbReference>
<dbReference type="CDD" id="cd06627">
    <property type="entry name" value="STKc_Cdc7_like"/>
    <property type="match status" value="1"/>
</dbReference>
<dbReference type="EMBL" id="JASJQH010007226">
    <property type="protein sequence ID" value="KAK9712272.1"/>
    <property type="molecule type" value="Genomic_DNA"/>
</dbReference>
<proteinExistence type="predicted"/>
<feature type="domain" description="Protein kinase" evidence="9">
    <location>
        <begin position="419"/>
        <end position="677"/>
    </location>
</feature>
<feature type="region of interest" description="Disordered" evidence="8">
    <location>
        <begin position="232"/>
        <end position="258"/>
    </location>
</feature>